<reference evidence="2 3" key="1">
    <citation type="submission" date="2017-03" db="EMBL/GenBank/DDBJ databases">
        <authorList>
            <person name="Afonso C.L."/>
            <person name="Miller P.J."/>
            <person name="Scott M.A."/>
            <person name="Spackman E."/>
            <person name="Goraichik I."/>
            <person name="Dimitrov K.M."/>
            <person name="Suarez D.L."/>
            <person name="Swayne D.E."/>
        </authorList>
    </citation>
    <scope>NUCLEOTIDE SEQUENCE [LARGE SCALE GENOMIC DNA]</scope>
    <source>
        <strain evidence="2 3">CECT 7751</strain>
    </source>
</reference>
<dbReference type="PANTHER" id="PTHR43792">
    <property type="entry name" value="GNAT FAMILY, PUTATIVE (AFU_ORTHOLOGUE AFUA_3G00765)-RELATED-RELATED"/>
    <property type="match status" value="1"/>
</dbReference>
<dbReference type="InterPro" id="IPR051531">
    <property type="entry name" value="N-acetyltransferase"/>
</dbReference>
<dbReference type="EMBL" id="FWFN01000007">
    <property type="protein sequence ID" value="SLN65702.1"/>
    <property type="molecule type" value="Genomic_DNA"/>
</dbReference>
<gene>
    <name evidence="2" type="ORF">PSM7751_03375</name>
</gene>
<name>A0A1X6ZYY0_9RHOB</name>
<dbReference type="RefSeq" id="WP_085889408.1">
    <property type="nucleotide sequence ID" value="NZ_FWFN01000007.1"/>
</dbReference>
<dbReference type="Proteomes" id="UP000193963">
    <property type="component" value="Unassembled WGS sequence"/>
</dbReference>
<protein>
    <recommendedName>
        <fullName evidence="1">N-acetyltransferase domain-containing protein</fullName>
    </recommendedName>
</protein>
<feature type="domain" description="N-acetyltransferase" evidence="1">
    <location>
        <begin position="21"/>
        <end position="179"/>
    </location>
</feature>
<accession>A0A1X6ZYY0</accession>
<evidence type="ECO:0000259" key="1">
    <source>
        <dbReference type="PROSITE" id="PS51186"/>
    </source>
</evidence>
<dbReference type="Pfam" id="PF13302">
    <property type="entry name" value="Acetyltransf_3"/>
    <property type="match status" value="1"/>
</dbReference>
<dbReference type="Gene3D" id="3.40.630.30">
    <property type="match status" value="1"/>
</dbReference>
<dbReference type="InterPro" id="IPR016181">
    <property type="entry name" value="Acyl_CoA_acyltransferase"/>
</dbReference>
<dbReference type="SUPFAM" id="SSF55729">
    <property type="entry name" value="Acyl-CoA N-acyltransferases (Nat)"/>
    <property type="match status" value="1"/>
</dbReference>
<keyword evidence="3" id="KW-1185">Reference proteome</keyword>
<dbReference type="AlphaFoldDB" id="A0A1X6ZYY0"/>
<dbReference type="PANTHER" id="PTHR43792:SF16">
    <property type="entry name" value="N-ACETYLTRANSFERASE DOMAIN-CONTAINING PROTEIN"/>
    <property type="match status" value="1"/>
</dbReference>
<dbReference type="PROSITE" id="PS51186">
    <property type="entry name" value="GNAT"/>
    <property type="match status" value="1"/>
</dbReference>
<organism evidence="2 3">
    <name type="scientific">Pseudooceanicola marinus</name>
    <dbReference type="NCBI Taxonomy" id="396013"/>
    <lineage>
        <taxon>Bacteria</taxon>
        <taxon>Pseudomonadati</taxon>
        <taxon>Pseudomonadota</taxon>
        <taxon>Alphaproteobacteria</taxon>
        <taxon>Rhodobacterales</taxon>
        <taxon>Paracoccaceae</taxon>
        <taxon>Pseudooceanicola</taxon>
    </lineage>
</organism>
<dbReference type="GO" id="GO:0016747">
    <property type="term" value="F:acyltransferase activity, transferring groups other than amino-acyl groups"/>
    <property type="evidence" value="ECO:0007669"/>
    <property type="project" value="InterPro"/>
</dbReference>
<evidence type="ECO:0000313" key="2">
    <source>
        <dbReference type="EMBL" id="SLN65702.1"/>
    </source>
</evidence>
<proteinExistence type="predicted"/>
<sequence>MTALATCATRLPIPVIETERLILRGPEPQDFDAIETFLADADRSQYIGGPVTDRDQVWRGFLSTIGHWMWRGYGMWTLAEKDSGATVGRVGIINQLKWDEPEIGWHVFADFEGKGYAHEAALAARQHAADHFGLDRLISYIDPANARSRALAERLGAVVERERPEFYGTTVLVYRHPAVAKGDA</sequence>
<evidence type="ECO:0000313" key="3">
    <source>
        <dbReference type="Proteomes" id="UP000193963"/>
    </source>
</evidence>
<dbReference type="InterPro" id="IPR000182">
    <property type="entry name" value="GNAT_dom"/>
</dbReference>
<dbReference type="OrthoDB" id="6293260at2"/>